<dbReference type="CDD" id="cd07043">
    <property type="entry name" value="STAS_anti-anti-sigma_factors"/>
    <property type="match status" value="1"/>
</dbReference>
<evidence type="ECO:0000313" key="5">
    <source>
        <dbReference type="Proteomes" id="UP000016587"/>
    </source>
</evidence>
<feature type="domain" description="STAS" evidence="3">
    <location>
        <begin position="19"/>
        <end position="107"/>
    </location>
</feature>
<dbReference type="PROSITE" id="PS50801">
    <property type="entry name" value="STAS"/>
    <property type="match status" value="1"/>
</dbReference>
<dbReference type="Pfam" id="PF01740">
    <property type="entry name" value="STAS"/>
    <property type="match status" value="1"/>
</dbReference>
<accession>T2GFK9</accession>
<evidence type="ECO:0000313" key="4">
    <source>
        <dbReference type="EMBL" id="AGW14926.1"/>
    </source>
</evidence>
<dbReference type="Proteomes" id="UP000016587">
    <property type="component" value="Chromosome"/>
</dbReference>
<dbReference type="PANTHER" id="PTHR33495:SF2">
    <property type="entry name" value="ANTI-SIGMA FACTOR ANTAGONIST TM_1081-RELATED"/>
    <property type="match status" value="1"/>
</dbReference>
<dbReference type="OrthoDB" id="5471473at2"/>
<dbReference type="PANTHER" id="PTHR33495">
    <property type="entry name" value="ANTI-SIGMA FACTOR ANTAGONIST TM_1081-RELATED-RELATED"/>
    <property type="match status" value="1"/>
</dbReference>
<dbReference type="InterPro" id="IPR002645">
    <property type="entry name" value="STAS_dom"/>
</dbReference>
<dbReference type="GO" id="GO:0043856">
    <property type="term" value="F:anti-sigma factor antagonist activity"/>
    <property type="evidence" value="ECO:0007669"/>
    <property type="project" value="InterPro"/>
</dbReference>
<dbReference type="eggNOG" id="COG1366">
    <property type="taxonomic scope" value="Bacteria"/>
</dbReference>
<dbReference type="PATRIC" id="fig|1121448.10.peg.3178"/>
<dbReference type="EMBL" id="CP006585">
    <property type="protein sequence ID" value="AGW14926.1"/>
    <property type="molecule type" value="Genomic_DNA"/>
</dbReference>
<organism evidence="4 5">
    <name type="scientific">Megalodesulfovibrio gigas (strain ATCC 19364 / DSM 1382 / NCIMB 9332 / VKM B-1759)</name>
    <name type="common">Desulfovibrio gigas</name>
    <dbReference type="NCBI Taxonomy" id="1121448"/>
    <lineage>
        <taxon>Bacteria</taxon>
        <taxon>Pseudomonadati</taxon>
        <taxon>Thermodesulfobacteriota</taxon>
        <taxon>Desulfovibrionia</taxon>
        <taxon>Desulfovibrionales</taxon>
        <taxon>Desulfovibrionaceae</taxon>
        <taxon>Megalodesulfovibrio</taxon>
    </lineage>
</organism>
<dbReference type="Gene3D" id="3.30.750.24">
    <property type="entry name" value="STAS domain"/>
    <property type="match status" value="1"/>
</dbReference>
<dbReference type="KEGG" id="dgg:DGI_3222"/>
<proteinExistence type="inferred from homology"/>
<dbReference type="InterPro" id="IPR003658">
    <property type="entry name" value="Anti-sigma_ant"/>
</dbReference>
<protein>
    <recommendedName>
        <fullName evidence="2">Anti-sigma factor antagonist</fullName>
    </recommendedName>
</protein>
<keyword evidence="5" id="KW-1185">Reference proteome</keyword>
<evidence type="ECO:0000256" key="1">
    <source>
        <dbReference type="ARBA" id="ARBA00009013"/>
    </source>
</evidence>
<reference evidence="5" key="2">
    <citation type="submission" date="2013-07" db="EMBL/GenBank/DDBJ databases">
        <authorList>
            <person name="Morais-Silva F.O."/>
            <person name="Rezende A.M."/>
            <person name="Pimentel C."/>
            <person name="Resende D.M."/>
            <person name="Santos C.I."/>
            <person name="Clemente C."/>
            <person name="de Oliveira L.M."/>
            <person name="da Silva S.M."/>
            <person name="Costa D.A."/>
            <person name="Varela-Raposo A."/>
            <person name="Horacio E.C.A."/>
            <person name="Matos M."/>
            <person name="Flores O."/>
            <person name="Ruiz J.C."/>
            <person name="Rodrigues-Pousada C."/>
        </authorList>
    </citation>
    <scope>NUCLEOTIDE SEQUENCE [LARGE SCALE GENOMIC DNA]</scope>
    <source>
        <strain evidence="5">ATCC 19364 / DSM 1382 / NCIMB 9332 / VKM B-1759</strain>
    </source>
</reference>
<dbReference type="STRING" id="1121448.DGI_3222"/>
<evidence type="ECO:0000259" key="3">
    <source>
        <dbReference type="PROSITE" id="PS50801"/>
    </source>
</evidence>
<gene>
    <name evidence="4" type="ORF">DGI_3222</name>
</gene>
<dbReference type="RefSeq" id="WP_021762022.1">
    <property type="nucleotide sequence ID" value="NC_022444.1"/>
</dbReference>
<dbReference type="SUPFAM" id="SSF52091">
    <property type="entry name" value="SpoIIaa-like"/>
    <property type="match status" value="1"/>
</dbReference>
<comment type="similarity">
    <text evidence="1 2">Belongs to the anti-sigma-factor antagonist family.</text>
</comment>
<sequence length="107" mass="11917">MPQLSPPYIIEQSGNTLRLVFTGDISLKVTPQLKKDVEAALARSEFTAVEVELSQTTFMDSTGISVLVILHKRSRDKGAVMRLVRPSTQVRRILDLVQLASYFEIVG</sequence>
<dbReference type="NCBIfam" id="TIGR00377">
    <property type="entry name" value="ant_ant_sig"/>
    <property type="match status" value="1"/>
</dbReference>
<dbReference type="HOGENOM" id="CLU_115403_7_1_7"/>
<name>T2GFK9_MEGG1</name>
<dbReference type="InterPro" id="IPR036513">
    <property type="entry name" value="STAS_dom_sf"/>
</dbReference>
<dbReference type="AlphaFoldDB" id="T2GFK9"/>
<reference evidence="4 5" key="1">
    <citation type="journal article" date="2013" name="J. Bacteriol.">
        <title>Roles of HynAB and Ech, the only two hydrogenases found in the model sulfate reducer Desulfovibrio gigas.</title>
        <authorList>
            <person name="Morais-Silva F.O."/>
            <person name="Santos C.I."/>
            <person name="Rodrigues R."/>
            <person name="Pereira I.A."/>
            <person name="Rodrigues-Pousada C."/>
        </authorList>
    </citation>
    <scope>NUCLEOTIDE SEQUENCE [LARGE SCALE GENOMIC DNA]</scope>
    <source>
        <strain evidence="5">ATCC 19364 / DSM 1382 / NCIMB 9332 / VKM B-1759</strain>
    </source>
</reference>
<evidence type="ECO:0000256" key="2">
    <source>
        <dbReference type="RuleBase" id="RU003749"/>
    </source>
</evidence>